<evidence type="ECO:0000256" key="3">
    <source>
        <dbReference type="ARBA" id="ARBA00022448"/>
    </source>
</evidence>
<dbReference type="GO" id="GO:0006813">
    <property type="term" value="P:potassium ion transport"/>
    <property type="evidence" value="ECO:0007669"/>
    <property type="project" value="InterPro"/>
</dbReference>
<dbReference type="Gene3D" id="3.40.50.720">
    <property type="entry name" value="NAD(P)-binding Rossmann-like Domain"/>
    <property type="match status" value="1"/>
</dbReference>
<reference evidence="9" key="1">
    <citation type="submission" date="2018-06" db="EMBL/GenBank/DDBJ databases">
        <authorList>
            <person name="Zhirakovskaya E."/>
        </authorList>
    </citation>
    <scope>NUCLEOTIDE SEQUENCE</scope>
</reference>
<dbReference type="GO" id="GO:1902600">
    <property type="term" value="P:proton transmembrane transport"/>
    <property type="evidence" value="ECO:0007669"/>
    <property type="project" value="InterPro"/>
</dbReference>
<evidence type="ECO:0000256" key="4">
    <source>
        <dbReference type="ARBA" id="ARBA00022692"/>
    </source>
</evidence>
<keyword evidence="5 7" id="KW-1133">Transmembrane helix</keyword>
<feature type="transmembrane region" description="Helical" evidence="7">
    <location>
        <begin position="111"/>
        <end position="130"/>
    </location>
</feature>
<dbReference type="PANTHER" id="PTHR42751:SF1">
    <property type="entry name" value="CATION_PROTON ANTIPORTER YBAL-RELATED"/>
    <property type="match status" value="1"/>
</dbReference>
<dbReference type="Pfam" id="PF00999">
    <property type="entry name" value="Na_H_Exchanger"/>
    <property type="match status" value="1"/>
</dbReference>
<feature type="transmembrane region" description="Helical" evidence="7">
    <location>
        <begin position="50"/>
        <end position="68"/>
    </location>
</feature>
<dbReference type="GO" id="GO:0015297">
    <property type="term" value="F:antiporter activity"/>
    <property type="evidence" value="ECO:0007669"/>
    <property type="project" value="InterPro"/>
</dbReference>
<protein>
    <submittedName>
        <fullName evidence="9">Glutathione-regulated potassium-efflux system protein KefB</fullName>
    </submittedName>
</protein>
<feature type="transmembrane region" description="Helical" evidence="7">
    <location>
        <begin position="80"/>
        <end position="105"/>
    </location>
</feature>
<dbReference type="Pfam" id="PF02254">
    <property type="entry name" value="TrkA_N"/>
    <property type="match status" value="1"/>
</dbReference>
<feature type="transmembrane region" description="Helical" evidence="7">
    <location>
        <begin position="170"/>
        <end position="187"/>
    </location>
</feature>
<feature type="transmembrane region" description="Helical" evidence="7">
    <location>
        <begin position="304"/>
        <end position="322"/>
    </location>
</feature>
<evidence type="ECO:0000256" key="5">
    <source>
        <dbReference type="ARBA" id="ARBA00022989"/>
    </source>
</evidence>
<dbReference type="InterPro" id="IPR006153">
    <property type="entry name" value="Cation/H_exchanger_TM"/>
</dbReference>
<keyword evidence="6 7" id="KW-0472">Membrane</keyword>
<dbReference type="PANTHER" id="PTHR42751">
    <property type="entry name" value="SODIUM/HYDROGEN EXCHANGER FAMILY/TRKA DOMAIN PROTEIN"/>
    <property type="match status" value="1"/>
</dbReference>
<keyword evidence="4 7" id="KW-0812">Transmembrane</keyword>
<dbReference type="InterPro" id="IPR036291">
    <property type="entry name" value="NAD(P)-bd_dom_sf"/>
</dbReference>
<dbReference type="EMBL" id="UOFY01000051">
    <property type="protein sequence ID" value="VAX10477.1"/>
    <property type="molecule type" value="Genomic_DNA"/>
</dbReference>
<dbReference type="InterPro" id="IPR038770">
    <property type="entry name" value="Na+/solute_symporter_sf"/>
</dbReference>
<feature type="transmembrane region" description="Helical" evidence="7">
    <location>
        <begin position="142"/>
        <end position="164"/>
    </location>
</feature>
<sequence>MEADIIAIGIAYILGLGARAIGLPPLLGYLVAGFALYASGGVLTPTLKEFSGMGVTLLLFSIGLKLQLRSLLMPQIWAVASLHMLVTVILGAGFILLLALIGVSMFSGLELTEVALIAFALSFSSTVFAVKVLDEKGEMSSLYGRIAIGILIMQDIGAVVFLAASTGKIPSLWALGLLALIPLRPLLYKVLEKSGHGELQVLFGLTLALGGAQLFEMVSIKGDLGALILGIILANHKRAPELARQLLGFKDLFLVGFFLSIGLSGPLSWNAVTMGALLLLLVPFKTALFFWLMSRFDLRKRTSLLGSLSLANFSEFGLIVVAVGVDKAWLGSEWLIIIAIALALSFIVSAPLNSASYRIYATMRGWLSRFETANNIAEEEEIHSGNAQVIVFGMGRVGSGAYDVFRQHEGEQVLGVDFDDAKVSRLRARGLNVIRGSATDSDFWNRINLNLDNVKLIVMAMPNTQENLLAARQLNETGYSGKVAAVARYEDEVEALKQAGVHAAFNLYAEAGAGFAEHVYSELMPGAADSHSR</sequence>
<feature type="transmembrane region" description="Helical" evidence="7">
    <location>
        <begin position="334"/>
        <end position="354"/>
    </location>
</feature>
<keyword evidence="3" id="KW-0813">Transport</keyword>
<evidence type="ECO:0000256" key="6">
    <source>
        <dbReference type="ARBA" id="ARBA00023136"/>
    </source>
</evidence>
<evidence type="ECO:0000256" key="2">
    <source>
        <dbReference type="ARBA" id="ARBA00005551"/>
    </source>
</evidence>
<comment type="subcellular location">
    <subcellularLocation>
        <location evidence="1">Membrane</location>
        <topology evidence="1">Multi-pass membrane protein</topology>
    </subcellularLocation>
</comment>
<feature type="domain" description="RCK N-terminal" evidence="8">
    <location>
        <begin position="386"/>
        <end position="508"/>
    </location>
</feature>
<dbReference type="PROSITE" id="PS51201">
    <property type="entry name" value="RCK_N"/>
    <property type="match status" value="1"/>
</dbReference>
<name>A0A3B1C0Q0_9ZZZZ</name>
<evidence type="ECO:0000313" key="9">
    <source>
        <dbReference type="EMBL" id="VAX10477.1"/>
    </source>
</evidence>
<evidence type="ECO:0000256" key="7">
    <source>
        <dbReference type="SAM" id="Phobius"/>
    </source>
</evidence>
<feature type="transmembrane region" description="Helical" evidence="7">
    <location>
        <begin position="275"/>
        <end position="292"/>
    </location>
</feature>
<dbReference type="Gene3D" id="1.20.1530.20">
    <property type="match status" value="1"/>
</dbReference>
<gene>
    <name evidence="9" type="ORF">MNBD_GAMMA25-1397</name>
</gene>
<dbReference type="SUPFAM" id="SSF51735">
    <property type="entry name" value="NAD(P)-binding Rossmann-fold domains"/>
    <property type="match status" value="1"/>
</dbReference>
<feature type="transmembrane region" description="Helical" evidence="7">
    <location>
        <begin position="12"/>
        <end position="38"/>
    </location>
</feature>
<dbReference type="AlphaFoldDB" id="A0A3B1C0Q0"/>
<evidence type="ECO:0000259" key="8">
    <source>
        <dbReference type="PROSITE" id="PS51201"/>
    </source>
</evidence>
<feature type="transmembrane region" description="Helical" evidence="7">
    <location>
        <begin position="199"/>
        <end position="218"/>
    </location>
</feature>
<dbReference type="PROSITE" id="PS50096">
    <property type="entry name" value="IQ"/>
    <property type="match status" value="1"/>
</dbReference>
<dbReference type="GO" id="GO:0016020">
    <property type="term" value="C:membrane"/>
    <property type="evidence" value="ECO:0007669"/>
    <property type="project" value="UniProtKB-SubCell"/>
</dbReference>
<comment type="similarity">
    <text evidence="2">Belongs to the monovalent cation:proton antiporter 2 (CPA2) transporter (TC 2.A.37) family.</text>
</comment>
<proteinExistence type="inferred from homology"/>
<organism evidence="9">
    <name type="scientific">hydrothermal vent metagenome</name>
    <dbReference type="NCBI Taxonomy" id="652676"/>
    <lineage>
        <taxon>unclassified sequences</taxon>
        <taxon>metagenomes</taxon>
        <taxon>ecological metagenomes</taxon>
    </lineage>
</organism>
<accession>A0A3B1C0Q0</accession>
<dbReference type="InterPro" id="IPR003148">
    <property type="entry name" value="RCK_N"/>
</dbReference>
<evidence type="ECO:0000256" key="1">
    <source>
        <dbReference type="ARBA" id="ARBA00004141"/>
    </source>
</evidence>